<feature type="transmembrane region" description="Helical" evidence="1">
    <location>
        <begin position="6"/>
        <end position="23"/>
    </location>
</feature>
<comment type="caution">
    <text evidence="2">The sequence shown here is derived from an EMBL/GenBank/DDBJ whole genome shotgun (WGS) entry which is preliminary data.</text>
</comment>
<proteinExistence type="predicted"/>
<dbReference type="EMBL" id="ABEU02000226">
    <property type="protein sequence ID" value="PNR26009.1"/>
    <property type="molecule type" value="Genomic_DNA"/>
</dbReference>
<dbReference type="InParanoid" id="A0A2K1I9R1"/>
<gene>
    <name evidence="2" type="ORF">PHYPA_031221</name>
</gene>
<evidence type="ECO:0000313" key="2">
    <source>
        <dbReference type="EMBL" id="PNR26009.1"/>
    </source>
</evidence>
<dbReference type="AlphaFoldDB" id="A0A2K1I9R1"/>
<protein>
    <submittedName>
        <fullName evidence="2">Uncharacterized protein</fullName>
    </submittedName>
</protein>
<keyword evidence="1" id="KW-0472">Membrane</keyword>
<keyword evidence="1" id="KW-0812">Transmembrane</keyword>
<organism evidence="2">
    <name type="scientific">Physcomitrium patens</name>
    <name type="common">Spreading-leaved earth moss</name>
    <name type="synonym">Physcomitrella patens</name>
    <dbReference type="NCBI Taxonomy" id="3218"/>
    <lineage>
        <taxon>Eukaryota</taxon>
        <taxon>Viridiplantae</taxon>
        <taxon>Streptophyta</taxon>
        <taxon>Embryophyta</taxon>
        <taxon>Bryophyta</taxon>
        <taxon>Bryophytina</taxon>
        <taxon>Bryopsida</taxon>
        <taxon>Funariidae</taxon>
        <taxon>Funariales</taxon>
        <taxon>Funariaceae</taxon>
        <taxon>Physcomitrium</taxon>
    </lineage>
</organism>
<reference evidence="2" key="2">
    <citation type="journal article" date="2018" name="Plant J.">
        <title>The Physcomitrella patens chromosome-scale assembly reveals moss genome structure and evolution.</title>
        <authorList>
            <person name="Lang D."/>
            <person name="Ullrich K.K."/>
            <person name="Murat F."/>
            <person name="Fuchs J."/>
            <person name="Jenkins J."/>
            <person name="Haas F.B."/>
            <person name="Piednoel M."/>
            <person name="Gundlach H."/>
            <person name="Van Bel M."/>
            <person name="Meyberg R."/>
            <person name="Vives C."/>
            <person name="Morata J."/>
            <person name="Symeonidi A."/>
            <person name="Hiss M."/>
            <person name="Muchero W."/>
            <person name="Kamisugi Y."/>
            <person name="Saleh O."/>
            <person name="Blanc G."/>
            <person name="Decker E.L."/>
            <person name="van Gessel N."/>
            <person name="Grimwood J."/>
            <person name="Hayes R.D."/>
            <person name="Graham S.W."/>
            <person name="Gunter L.E."/>
            <person name="McDaniel S.F."/>
            <person name="Hoernstein S.N.W."/>
            <person name="Larsson A."/>
            <person name="Li F.W."/>
            <person name="Perroud P.F."/>
            <person name="Phillips J."/>
            <person name="Ranjan P."/>
            <person name="Rokshar D.S."/>
            <person name="Rothfels C.J."/>
            <person name="Schneider L."/>
            <person name="Shu S."/>
            <person name="Stevenson D.W."/>
            <person name="Thummler F."/>
            <person name="Tillich M."/>
            <person name="Villarreal Aguilar J.C."/>
            <person name="Widiez T."/>
            <person name="Wong G.K."/>
            <person name="Wymore A."/>
            <person name="Zhang Y."/>
            <person name="Zimmer A.D."/>
            <person name="Quatrano R.S."/>
            <person name="Mayer K.F.X."/>
            <person name="Goodstein D."/>
            <person name="Casacuberta J.M."/>
            <person name="Vandepoele K."/>
            <person name="Reski R."/>
            <person name="Cuming A.C."/>
            <person name="Tuskan G.A."/>
            <person name="Maumus F."/>
            <person name="Salse J."/>
            <person name="Schmutz J."/>
            <person name="Rensing S.A."/>
        </authorList>
    </citation>
    <scope>NUCLEOTIDE SEQUENCE [LARGE SCALE GENOMIC DNA]</scope>
</reference>
<name>A0A2K1I9R1_PHYPA</name>
<accession>A0A2K1I9R1</accession>
<evidence type="ECO:0000256" key="1">
    <source>
        <dbReference type="SAM" id="Phobius"/>
    </source>
</evidence>
<sequence>MNENILVIVVVVVSILSNIHLVLDDILSDATKRPILSIHLPLMNIKSYKEYLIKNTSVTITFYTTNTLDSLVCLM</sequence>
<keyword evidence="1" id="KW-1133">Transmembrane helix</keyword>
<reference evidence="2" key="1">
    <citation type="journal article" date="2008" name="Science">
        <title>The Physcomitrella genome reveals evolutionary insights into the conquest of land by plants.</title>
        <authorList>
            <person name="Rensing S."/>
            <person name="Lang D."/>
            <person name="Zimmer A."/>
            <person name="Terry A."/>
            <person name="Salamov A."/>
            <person name="Shapiro H."/>
            <person name="Nishiyama T."/>
            <person name="Perroud P.-F."/>
            <person name="Lindquist E."/>
            <person name="Kamisugi Y."/>
            <person name="Tanahashi T."/>
            <person name="Sakakibara K."/>
            <person name="Fujita T."/>
            <person name="Oishi K."/>
            <person name="Shin-I T."/>
            <person name="Kuroki Y."/>
            <person name="Toyoda A."/>
            <person name="Suzuki Y."/>
            <person name="Hashimoto A."/>
            <person name="Yamaguchi K."/>
            <person name="Sugano A."/>
            <person name="Kohara Y."/>
            <person name="Fujiyama A."/>
            <person name="Anterola A."/>
            <person name="Aoki S."/>
            <person name="Ashton N."/>
            <person name="Barbazuk W.B."/>
            <person name="Barker E."/>
            <person name="Bennetzen J."/>
            <person name="Bezanilla M."/>
            <person name="Blankenship R."/>
            <person name="Cho S.H."/>
            <person name="Dutcher S."/>
            <person name="Estelle M."/>
            <person name="Fawcett J.A."/>
            <person name="Gundlach H."/>
            <person name="Hanada K."/>
            <person name="Heyl A."/>
            <person name="Hicks K.A."/>
            <person name="Hugh J."/>
            <person name="Lohr M."/>
            <person name="Mayer K."/>
            <person name="Melkozernov A."/>
            <person name="Murata T."/>
            <person name="Nelson D."/>
            <person name="Pils B."/>
            <person name="Prigge M."/>
            <person name="Reiss B."/>
            <person name="Renner T."/>
            <person name="Rombauts S."/>
            <person name="Rushton P."/>
            <person name="Sanderfoot A."/>
            <person name="Schween G."/>
            <person name="Shiu S.-H."/>
            <person name="Stueber K."/>
            <person name="Theodoulou F.L."/>
            <person name="Tu H."/>
            <person name="Van de Peer Y."/>
            <person name="Verrier P.J."/>
            <person name="Waters E."/>
            <person name="Wood A."/>
            <person name="Yang L."/>
            <person name="Cove D."/>
            <person name="Cuming A."/>
            <person name="Hasebe M."/>
            <person name="Lucas S."/>
            <person name="Mishler D.B."/>
            <person name="Reski R."/>
            <person name="Grigoriev I."/>
            <person name="Quatrano R.S."/>
            <person name="Boore J.L."/>
        </authorList>
    </citation>
    <scope>NUCLEOTIDE SEQUENCE [LARGE SCALE GENOMIC DNA]</scope>
</reference>